<comment type="caution">
    <text evidence="2">The sequence shown here is derived from an EMBL/GenBank/DDBJ whole genome shotgun (WGS) entry which is preliminary data.</text>
</comment>
<protein>
    <submittedName>
        <fullName evidence="2">Divinyl protochlorophyllide a 8-vinyl-reductase</fullName>
    </submittedName>
</protein>
<dbReference type="SUPFAM" id="SSF111126">
    <property type="entry name" value="Ligand-binding domain in the NO signalling and Golgi transport"/>
    <property type="match status" value="1"/>
</dbReference>
<keyword evidence="3" id="KW-1185">Reference proteome</keyword>
<dbReference type="Pfam" id="PF02830">
    <property type="entry name" value="V4R"/>
    <property type="match status" value="1"/>
</dbReference>
<reference evidence="2 3" key="1">
    <citation type="submission" date="2019-03" db="EMBL/GenBank/DDBJ databases">
        <title>Genomic Encyclopedia of Type Strains, Phase IV (KMG-IV): sequencing the most valuable type-strain genomes for metagenomic binning, comparative biology and taxonomic classification.</title>
        <authorList>
            <person name="Goeker M."/>
        </authorList>
    </citation>
    <scope>NUCLEOTIDE SEQUENCE [LARGE SCALE GENOMIC DNA]</scope>
    <source>
        <strain evidence="2 3">DSM 13587</strain>
    </source>
</reference>
<organism evidence="2 3">
    <name type="scientific">Thiobaca trueperi</name>
    <dbReference type="NCBI Taxonomy" id="127458"/>
    <lineage>
        <taxon>Bacteria</taxon>
        <taxon>Pseudomonadati</taxon>
        <taxon>Pseudomonadota</taxon>
        <taxon>Gammaproteobacteria</taxon>
        <taxon>Chromatiales</taxon>
        <taxon>Chromatiaceae</taxon>
        <taxon>Thiobaca</taxon>
    </lineage>
</organism>
<dbReference type="GO" id="GO:0015979">
    <property type="term" value="P:photosynthesis"/>
    <property type="evidence" value="ECO:0007669"/>
    <property type="project" value="InterPro"/>
</dbReference>
<dbReference type="Proteomes" id="UP000295717">
    <property type="component" value="Unassembled WGS sequence"/>
</dbReference>
<feature type="domain" description="4-vinyl reductase 4VR" evidence="1">
    <location>
        <begin position="137"/>
        <end position="198"/>
    </location>
</feature>
<dbReference type="RefSeq" id="WP_132978598.1">
    <property type="nucleotide sequence ID" value="NZ_SMAO01000013.1"/>
</dbReference>
<accession>A0A4R3MV64</accession>
<dbReference type="InterPro" id="IPR004096">
    <property type="entry name" value="V4R"/>
</dbReference>
<dbReference type="Gene3D" id="3.30.1380.20">
    <property type="entry name" value="Trafficking protein particle complex subunit 3"/>
    <property type="match status" value="1"/>
</dbReference>
<proteinExistence type="predicted"/>
<dbReference type="AlphaFoldDB" id="A0A4R3MV64"/>
<dbReference type="EMBL" id="SMAO01000013">
    <property type="protein sequence ID" value="TCT18208.1"/>
    <property type="molecule type" value="Genomic_DNA"/>
</dbReference>
<dbReference type="PANTHER" id="PTHR35090">
    <property type="entry name" value="DNA-DIRECTED RNA POLYMERASE SUBUNIT I"/>
    <property type="match status" value="1"/>
</dbReference>
<evidence type="ECO:0000313" key="3">
    <source>
        <dbReference type="Proteomes" id="UP000295717"/>
    </source>
</evidence>
<dbReference type="GO" id="GO:0030494">
    <property type="term" value="P:bacteriochlorophyll biosynthetic process"/>
    <property type="evidence" value="ECO:0007669"/>
    <property type="project" value="InterPro"/>
</dbReference>
<gene>
    <name evidence="2" type="ORF">EDC35_11327</name>
</gene>
<dbReference type="OrthoDB" id="2080515at2"/>
<dbReference type="InterPro" id="IPR024096">
    <property type="entry name" value="NO_sig/Golgi_transp_ligand-bd"/>
</dbReference>
<evidence type="ECO:0000259" key="1">
    <source>
        <dbReference type="SMART" id="SM00989"/>
    </source>
</evidence>
<dbReference type="SMART" id="SM00989">
    <property type="entry name" value="V4R"/>
    <property type="match status" value="1"/>
</dbReference>
<dbReference type="PANTHER" id="PTHR35090:SF1">
    <property type="entry name" value="SLR0144 PROTEIN"/>
    <property type="match status" value="1"/>
</dbReference>
<name>A0A4R3MV64_9GAMM</name>
<evidence type="ECO:0000313" key="2">
    <source>
        <dbReference type="EMBL" id="TCT18208.1"/>
    </source>
</evidence>
<dbReference type="NCBIfam" id="TIGR02019">
    <property type="entry name" value="BchJ"/>
    <property type="match status" value="1"/>
</dbReference>
<sequence length="199" mass="21704">MIRSEHHGRVGPNAIIRVAEALEARQDRAAVIDLFRLAGLEGYLDALPTAMVDEQEVTALQAALRQQLGITAAREVARDAGLRTGDYLLANRIPRPAQTLLSILPPRLASRALLKAIRGNAWTFVGTGIFEANPSHPPRLTVTDSLLCRGASATEPLCDFYAGTFERLFRRLVHPDSLVTEIACHATGAPACIFEVRWS</sequence>
<dbReference type="InterPro" id="IPR010249">
    <property type="entry name" value="BchJ"/>
</dbReference>